<evidence type="ECO:0000256" key="6">
    <source>
        <dbReference type="ARBA" id="ARBA00023136"/>
    </source>
</evidence>
<gene>
    <name evidence="9" type="ORF">GZA08_03865</name>
</gene>
<keyword evidence="5 7" id="KW-1133">Transmembrane helix</keyword>
<feature type="transmembrane region" description="Helical" evidence="7">
    <location>
        <begin position="12"/>
        <end position="35"/>
    </location>
</feature>
<evidence type="ECO:0000313" key="10">
    <source>
        <dbReference type="Proteomes" id="UP000474757"/>
    </source>
</evidence>
<evidence type="ECO:0000256" key="7">
    <source>
        <dbReference type="SAM" id="Phobius"/>
    </source>
</evidence>
<dbReference type="Gene3D" id="1.20.1540.10">
    <property type="entry name" value="Rhomboid-like"/>
    <property type="match status" value="1"/>
</dbReference>
<name>A0A6B2JV95_9RHOB</name>
<feature type="transmembrane region" description="Helical" evidence="7">
    <location>
        <begin position="193"/>
        <end position="215"/>
    </location>
</feature>
<dbReference type="GO" id="GO:0004252">
    <property type="term" value="F:serine-type endopeptidase activity"/>
    <property type="evidence" value="ECO:0007669"/>
    <property type="project" value="InterPro"/>
</dbReference>
<feature type="transmembrane region" description="Helical" evidence="7">
    <location>
        <begin position="169"/>
        <end position="187"/>
    </location>
</feature>
<dbReference type="GO" id="GO:0006508">
    <property type="term" value="P:proteolysis"/>
    <property type="evidence" value="ECO:0007669"/>
    <property type="project" value="UniProtKB-KW"/>
</dbReference>
<organism evidence="9 10">
    <name type="scientific">Pseudoroseicyclus tamaricis</name>
    <dbReference type="NCBI Taxonomy" id="2705421"/>
    <lineage>
        <taxon>Bacteria</taxon>
        <taxon>Pseudomonadati</taxon>
        <taxon>Pseudomonadota</taxon>
        <taxon>Alphaproteobacteria</taxon>
        <taxon>Rhodobacterales</taxon>
        <taxon>Paracoccaceae</taxon>
        <taxon>Pseudoroseicyclus</taxon>
    </lineage>
</organism>
<evidence type="ECO:0000256" key="1">
    <source>
        <dbReference type="ARBA" id="ARBA00004141"/>
    </source>
</evidence>
<keyword evidence="9" id="KW-0378">Hydrolase</keyword>
<comment type="subcellular location">
    <subcellularLocation>
        <location evidence="1">Membrane</location>
        <topology evidence="1">Multi-pass membrane protein</topology>
    </subcellularLocation>
</comment>
<comment type="caution">
    <text evidence="9">The sequence shown here is derived from an EMBL/GenBank/DDBJ whole genome shotgun (WGS) entry which is preliminary data.</text>
</comment>
<dbReference type="SUPFAM" id="SSF144091">
    <property type="entry name" value="Rhomboid-like"/>
    <property type="match status" value="1"/>
</dbReference>
<dbReference type="RefSeq" id="WP_163890110.1">
    <property type="nucleotide sequence ID" value="NZ_JAAFYS010000001.1"/>
</dbReference>
<evidence type="ECO:0000256" key="2">
    <source>
        <dbReference type="ARBA" id="ARBA00022475"/>
    </source>
</evidence>
<keyword evidence="2" id="KW-1003">Cell membrane</keyword>
<evidence type="ECO:0000259" key="8">
    <source>
        <dbReference type="Pfam" id="PF01694"/>
    </source>
</evidence>
<keyword evidence="10" id="KW-1185">Reference proteome</keyword>
<dbReference type="Pfam" id="PF01694">
    <property type="entry name" value="Rhomboid"/>
    <property type="match status" value="1"/>
</dbReference>
<sequence length="225" mass="24114">MERESAINALPWPVMAIGALIVAVELVLSLAQYGLVGGPTGIGWRVEAIQRFGFSPAVWEQVALRGNFAPDMLWRFLTYLFVHGSAVQALFGGAILLALGKFVGEALGSARLLALIVVTGLAGAVAFGLFVPGQMPLFGLWPVDYGLIGAFTYLTWLRLKMTGGNQLTAFRLIGVLLGLQLVFSLLFGNNPTWVAELGGFVAGFLLAIPLAPGGWSRLIERVRTR</sequence>
<keyword evidence="6 7" id="KW-0472">Membrane</keyword>
<dbReference type="PANTHER" id="PTHR43066:SF26">
    <property type="entry name" value="RHOMBOID PROTEASE GLPG"/>
    <property type="match status" value="1"/>
</dbReference>
<evidence type="ECO:0000256" key="5">
    <source>
        <dbReference type="ARBA" id="ARBA00022989"/>
    </source>
</evidence>
<accession>A0A6B2JV95</accession>
<proteinExistence type="predicted"/>
<dbReference type="PANTHER" id="PTHR43066">
    <property type="entry name" value="RHOMBOID-RELATED PROTEIN"/>
    <property type="match status" value="1"/>
</dbReference>
<keyword evidence="4 7" id="KW-0812">Transmembrane</keyword>
<keyword evidence="3" id="KW-0997">Cell inner membrane</keyword>
<reference evidence="9 10" key="1">
    <citation type="submission" date="2020-02" db="EMBL/GenBank/DDBJ databases">
        <title>Pseudoroseicyclus tamarix, sp. nov., isolated from offshore sediment of a Tamarix chinensis forest.</title>
        <authorList>
            <person name="Gai Y."/>
        </authorList>
    </citation>
    <scope>NUCLEOTIDE SEQUENCE [LARGE SCALE GENOMIC DNA]</scope>
    <source>
        <strain evidence="9 10">CLL3-39</strain>
    </source>
</reference>
<dbReference type="InterPro" id="IPR035952">
    <property type="entry name" value="Rhomboid-like_sf"/>
</dbReference>
<dbReference type="GO" id="GO:0016020">
    <property type="term" value="C:membrane"/>
    <property type="evidence" value="ECO:0007669"/>
    <property type="project" value="UniProtKB-SubCell"/>
</dbReference>
<dbReference type="AlphaFoldDB" id="A0A6B2JV95"/>
<feature type="transmembrane region" description="Helical" evidence="7">
    <location>
        <begin position="112"/>
        <end position="131"/>
    </location>
</feature>
<dbReference type="Proteomes" id="UP000474757">
    <property type="component" value="Unassembled WGS sequence"/>
</dbReference>
<evidence type="ECO:0000256" key="4">
    <source>
        <dbReference type="ARBA" id="ARBA00022692"/>
    </source>
</evidence>
<feature type="transmembrane region" description="Helical" evidence="7">
    <location>
        <begin position="76"/>
        <end position="100"/>
    </location>
</feature>
<feature type="domain" description="Peptidase S54 rhomboid" evidence="8">
    <location>
        <begin position="71"/>
        <end position="210"/>
    </location>
</feature>
<protein>
    <submittedName>
        <fullName evidence="9">Rhomboid family intramembrane serine protease</fullName>
    </submittedName>
</protein>
<feature type="transmembrane region" description="Helical" evidence="7">
    <location>
        <begin position="137"/>
        <end position="157"/>
    </location>
</feature>
<evidence type="ECO:0000256" key="3">
    <source>
        <dbReference type="ARBA" id="ARBA00022519"/>
    </source>
</evidence>
<dbReference type="EMBL" id="JAAGAB010000001">
    <property type="protein sequence ID" value="NDV00104.1"/>
    <property type="molecule type" value="Genomic_DNA"/>
</dbReference>
<dbReference type="InterPro" id="IPR022764">
    <property type="entry name" value="Peptidase_S54_rhomboid_dom"/>
</dbReference>
<keyword evidence="9" id="KW-0645">Protease</keyword>
<evidence type="ECO:0000313" key="9">
    <source>
        <dbReference type="EMBL" id="NDV00104.1"/>
    </source>
</evidence>